<dbReference type="PROSITE" id="PS50076">
    <property type="entry name" value="DNAJ_2"/>
    <property type="match status" value="1"/>
</dbReference>
<feature type="region of interest" description="Disordered" evidence="1">
    <location>
        <begin position="110"/>
        <end position="131"/>
    </location>
</feature>
<comment type="caution">
    <text evidence="3">The sequence shown here is derived from an EMBL/GenBank/DDBJ whole genome shotgun (WGS) entry which is preliminary data.</text>
</comment>
<dbReference type="InterPro" id="IPR036869">
    <property type="entry name" value="J_dom_sf"/>
</dbReference>
<keyword evidence="4" id="KW-1185">Reference proteome</keyword>
<evidence type="ECO:0000313" key="3">
    <source>
        <dbReference type="EMBL" id="KAL3807707.1"/>
    </source>
</evidence>
<evidence type="ECO:0000256" key="1">
    <source>
        <dbReference type="SAM" id="MobiDB-lite"/>
    </source>
</evidence>
<dbReference type="SUPFAM" id="SSF46565">
    <property type="entry name" value="Chaperone J-domain"/>
    <property type="match status" value="1"/>
</dbReference>
<feature type="compositionally biased region" description="Polar residues" evidence="1">
    <location>
        <begin position="283"/>
        <end position="294"/>
    </location>
</feature>
<evidence type="ECO:0000259" key="2">
    <source>
        <dbReference type="PROSITE" id="PS50076"/>
    </source>
</evidence>
<dbReference type="CDD" id="cd06257">
    <property type="entry name" value="DnaJ"/>
    <property type="match status" value="1"/>
</dbReference>
<gene>
    <name evidence="3" type="ORF">ACHAXA_003534</name>
</gene>
<dbReference type="Gene3D" id="1.10.287.110">
    <property type="entry name" value="DnaJ domain"/>
    <property type="match status" value="1"/>
</dbReference>
<reference evidence="3 4" key="1">
    <citation type="submission" date="2024-10" db="EMBL/GenBank/DDBJ databases">
        <title>Updated reference genomes for cyclostephanoid diatoms.</title>
        <authorList>
            <person name="Roberts W.R."/>
            <person name="Alverson A.J."/>
        </authorList>
    </citation>
    <scope>NUCLEOTIDE SEQUENCE [LARGE SCALE GENOMIC DNA]</scope>
    <source>
        <strain evidence="3 4">AJA228-03</strain>
    </source>
</reference>
<dbReference type="InterPro" id="IPR001623">
    <property type="entry name" value="DnaJ_domain"/>
</dbReference>
<dbReference type="Proteomes" id="UP001530377">
    <property type="component" value="Unassembled WGS sequence"/>
</dbReference>
<dbReference type="AlphaFoldDB" id="A0ABD3R585"/>
<sequence>MTRGGGGGRLLSPSALPPPRLLPPGIPAVVGSSPSDSSQRHPPRRRGPCAVDDRRSFSSSSSRPRRRTSSFDECPFRTLGIPKDSTYANAKKAFLRVAMRHHPDRVRAVTAAGGGEGGGGTTSTVDDEQGRDRSREIFVKCRLALESLVECEDTGLCLLRRDVERLSSCEGGKKNDDDVMSDAEFDSWFVRETGHQNPFQFDIDPATMREVADMHADMADSHGLDRDGGMWHLASLISGAVKSGREGAAESLLRLDAGNYDAGDVVEGGGRLNRRRKRRTNGIVSTTRSTGGRR</sequence>
<proteinExistence type="predicted"/>
<feature type="compositionally biased region" description="Gly residues" evidence="1">
    <location>
        <begin position="112"/>
        <end position="121"/>
    </location>
</feature>
<feature type="region of interest" description="Disordered" evidence="1">
    <location>
        <begin position="270"/>
        <end position="294"/>
    </location>
</feature>
<evidence type="ECO:0000313" key="4">
    <source>
        <dbReference type="Proteomes" id="UP001530377"/>
    </source>
</evidence>
<accession>A0ABD3R585</accession>
<feature type="compositionally biased region" description="Pro residues" evidence="1">
    <location>
        <begin position="15"/>
        <end position="26"/>
    </location>
</feature>
<dbReference type="EMBL" id="JALLPB020000596">
    <property type="protein sequence ID" value="KAL3807707.1"/>
    <property type="molecule type" value="Genomic_DNA"/>
</dbReference>
<feature type="region of interest" description="Disordered" evidence="1">
    <location>
        <begin position="1"/>
        <end position="75"/>
    </location>
</feature>
<feature type="domain" description="J" evidence="2">
    <location>
        <begin position="74"/>
        <end position="167"/>
    </location>
</feature>
<name>A0ABD3R585_9STRA</name>
<organism evidence="3 4">
    <name type="scientific">Cyclostephanos tholiformis</name>
    <dbReference type="NCBI Taxonomy" id="382380"/>
    <lineage>
        <taxon>Eukaryota</taxon>
        <taxon>Sar</taxon>
        <taxon>Stramenopiles</taxon>
        <taxon>Ochrophyta</taxon>
        <taxon>Bacillariophyta</taxon>
        <taxon>Coscinodiscophyceae</taxon>
        <taxon>Thalassiosirophycidae</taxon>
        <taxon>Stephanodiscales</taxon>
        <taxon>Stephanodiscaceae</taxon>
        <taxon>Cyclostephanos</taxon>
    </lineage>
</organism>
<protein>
    <recommendedName>
        <fullName evidence="2">J domain-containing protein</fullName>
    </recommendedName>
</protein>